<dbReference type="Gene3D" id="3.40.630.30">
    <property type="match status" value="1"/>
</dbReference>
<dbReference type="InterPro" id="IPR016181">
    <property type="entry name" value="Acyl_CoA_acyltransferase"/>
</dbReference>
<reference evidence="4" key="1">
    <citation type="submission" date="2020-05" db="EMBL/GenBank/DDBJ databases">
        <authorList>
            <person name="Chiriac C."/>
            <person name="Salcher M."/>
            <person name="Ghai R."/>
            <person name="Kavagutti S V."/>
        </authorList>
    </citation>
    <scope>NUCLEOTIDE SEQUENCE</scope>
</reference>
<dbReference type="InterPro" id="IPR017813">
    <property type="entry name" value="Mycothiol_AcTrfase"/>
</dbReference>
<evidence type="ECO:0000313" key="4">
    <source>
        <dbReference type="EMBL" id="CAB4794744.1"/>
    </source>
</evidence>
<keyword evidence="2" id="KW-0677">Repeat</keyword>
<dbReference type="EMBL" id="CAFAAH010000079">
    <property type="protein sequence ID" value="CAB4794744.1"/>
    <property type="molecule type" value="Genomic_DNA"/>
</dbReference>
<dbReference type="SUPFAM" id="SSF55729">
    <property type="entry name" value="Acyl-CoA N-acyltransferases (Nat)"/>
    <property type="match status" value="1"/>
</dbReference>
<dbReference type="AlphaFoldDB" id="A0A6J6XGN5"/>
<feature type="domain" description="N-acetyltransferase" evidence="3">
    <location>
        <begin position="169"/>
        <end position="316"/>
    </location>
</feature>
<dbReference type="PANTHER" id="PTHR43617:SF31">
    <property type="entry name" value="MYCOTHIOL ACETYLTRANSFERASE"/>
    <property type="match status" value="1"/>
</dbReference>
<dbReference type="PROSITE" id="PS51186">
    <property type="entry name" value="GNAT"/>
    <property type="match status" value="1"/>
</dbReference>
<dbReference type="GO" id="GO:0010125">
    <property type="term" value="P:mycothiol biosynthetic process"/>
    <property type="evidence" value="ECO:0007669"/>
    <property type="project" value="TreeGrafter"/>
</dbReference>
<keyword evidence="1" id="KW-0808">Transferase</keyword>
<evidence type="ECO:0000256" key="1">
    <source>
        <dbReference type="ARBA" id="ARBA00022679"/>
    </source>
</evidence>
<dbReference type="CDD" id="cd04301">
    <property type="entry name" value="NAT_SF"/>
    <property type="match status" value="1"/>
</dbReference>
<dbReference type="NCBIfam" id="TIGR03448">
    <property type="entry name" value="mycothiol_MshD"/>
    <property type="match status" value="1"/>
</dbReference>
<dbReference type="InterPro" id="IPR050276">
    <property type="entry name" value="MshD_Acetyltransferase"/>
</dbReference>
<protein>
    <submittedName>
        <fullName evidence="4">Unannotated protein</fullName>
    </submittedName>
</protein>
<dbReference type="PANTHER" id="PTHR43617">
    <property type="entry name" value="L-AMINO ACID N-ACETYLTRANSFERASE"/>
    <property type="match status" value="1"/>
</dbReference>
<organism evidence="4">
    <name type="scientific">freshwater metagenome</name>
    <dbReference type="NCBI Taxonomy" id="449393"/>
    <lineage>
        <taxon>unclassified sequences</taxon>
        <taxon>metagenomes</taxon>
        <taxon>ecological metagenomes</taxon>
    </lineage>
</organism>
<proteinExistence type="predicted"/>
<evidence type="ECO:0000259" key="3">
    <source>
        <dbReference type="PROSITE" id="PS51186"/>
    </source>
</evidence>
<dbReference type="GO" id="GO:0035447">
    <property type="term" value="F:mycothiol synthase activity"/>
    <property type="evidence" value="ECO:0007669"/>
    <property type="project" value="TreeGrafter"/>
</dbReference>
<accession>A0A6J6XGN5</accession>
<name>A0A6J6XGN5_9ZZZZ</name>
<dbReference type="Pfam" id="PF00583">
    <property type="entry name" value="Acetyltransf_1"/>
    <property type="match status" value="1"/>
</dbReference>
<evidence type="ECO:0000256" key="2">
    <source>
        <dbReference type="ARBA" id="ARBA00022737"/>
    </source>
</evidence>
<dbReference type="GO" id="GO:0008999">
    <property type="term" value="F:protein-N-terminal-alanine acetyltransferase activity"/>
    <property type="evidence" value="ECO:0007669"/>
    <property type="project" value="TreeGrafter"/>
</dbReference>
<sequence>MLDSVRLGEVPCPHATLGPVPTTLLPDTVDSGVRDALMQLDAAVSAATTWAPFGEGVWRDLVSPGSGSFAALTLEQNMPLAAVYASETDGHWSLGLAALPGHLPPLSEALGKIAGLGASQMTAWVLNSAEATSLGISHLLSTNGFVEARRLLRLEVALPVEALSLPSGVTLSAFDEERDTQAWIETNNLSFDGHPEQGGWSVEKFADRRAEAWFRNEDLLVAHLDGVFVGFCWTKTSIETGRPPIGEIYVIAVTPEFAGRGIGSALCSQGLAHLEKKHRSEIGMLYVDASNDAALKTYGKLGFNQVREDQSWTRSL</sequence>
<gene>
    <name evidence="4" type="ORF">UFOPK2996_00716</name>
</gene>
<dbReference type="InterPro" id="IPR000182">
    <property type="entry name" value="GNAT_dom"/>
</dbReference>